<gene>
    <name evidence="2" type="ORF">DCCM_3604</name>
</gene>
<evidence type="ECO:0000313" key="2">
    <source>
        <dbReference type="EMBL" id="GBF34486.1"/>
    </source>
</evidence>
<comment type="caution">
    <text evidence="2">The sequence shown here is derived from an EMBL/GenBank/DDBJ whole genome shotgun (WGS) entry which is preliminary data.</text>
</comment>
<sequence length="47" mass="5580">MGQEKEKQYSPRKIKLGRLRVDPVFLLLFLFFTISGLMMLLFISVFK</sequence>
<evidence type="ECO:0000313" key="3">
    <source>
        <dbReference type="Proteomes" id="UP000239549"/>
    </source>
</evidence>
<keyword evidence="1" id="KW-0812">Transmembrane</keyword>
<dbReference type="RefSeq" id="WP_165792144.1">
    <property type="nucleotide sequence ID" value="NZ_BFAV01000141.1"/>
</dbReference>
<keyword evidence="3" id="KW-1185">Reference proteome</keyword>
<proteinExistence type="predicted"/>
<organism evidence="2 3">
    <name type="scientific">Desulfocucumis palustris</name>
    <dbReference type="NCBI Taxonomy" id="1898651"/>
    <lineage>
        <taxon>Bacteria</taxon>
        <taxon>Bacillati</taxon>
        <taxon>Bacillota</taxon>
        <taxon>Clostridia</taxon>
        <taxon>Eubacteriales</taxon>
        <taxon>Desulfocucumaceae</taxon>
        <taxon>Desulfocucumis</taxon>
    </lineage>
</organism>
<keyword evidence="1" id="KW-0472">Membrane</keyword>
<dbReference type="Proteomes" id="UP000239549">
    <property type="component" value="Unassembled WGS sequence"/>
</dbReference>
<name>A0A2L2XJP2_9FIRM</name>
<dbReference type="EMBL" id="BFAV01000141">
    <property type="protein sequence ID" value="GBF34486.1"/>
    <property type="molecule type" value="Genomic_DNA"/>
</dbReference>
<accession>A0A2L2XJP2</accession>
<keyword evidence="1" id="KW-1133">Transmembrane helix</keyword>
<evidence type="ECO:0000256" key="1">
    <source>
        <dbReference type="SAM" id="Phobius"/>
    </source>
</evidence>
<dbReference type="AlphaFoldDB" id="A0A2L2XJP2"/>
<reference evidence="3" key="1">
    <citation type="submission" date="2018-02" db="EMBL/GenBank/DDBJ databases">
        <title>Genome sequence of Desulfocucumis palustris strain NAW-5.</title>
        <authorList>
            <person name="Watanabe M."/>
            <person name="Kojima H."/>
            <person name="Fukui M."/>
        </authorList>
    </citation>
    <scope>NUCLEOTIDE SEQUENCE [LARGE SCALE GENOMIC DNA]</scope>
    <source>
        <strain evidence="3">NAW-5</strain>
    </source>
</reference>
<protein>
    <submittedName>
        <fullName evidence="2">Uncharacterized protein</fullName>
    </submittedName>
</protein>
<feature type="transmembrane region" description="Helical" evidence="1">
    <location>
        <begin position="21"/>
        <end position="46"/>
    </location>
</feature>